<accession>Q0FYJ2</accession>
<dbReference type="AlphaFoldDB" id="Q0FYJ2"/>
<protein>
    <submittedName>
        <fullName evidence="1">Uncharacterized protein</fullName>
    </submittedName>
</protein>
<comment type="caution">
    <text evidence="1">The sequence shown here is derived from an EMBL/GenBank/DDBJ whole genome shotgun (WGS) entry which is preliminary data.</text>
</comment>
<name>Q0FYJ2_9HYPH</name>
<evidence type="ECO:0000313" key="2">
    <source>
        <dbReference type="Proteomes" id="UP000004310"/>
    </source>
</evidence>
<reference evidence="1 2" key="1">
    <citation type="journal article" date="2010" name="J. Bacteriol.">
        <title>Genome sequence of Fulvimarina pelagi HTCC2506T, a Mn(II)-oxidizing alphaproteobacterium possessing an aerobic anoxygenic photosynthetic gene cluster and Xanthorhodopsin.</title>
        <authorList>
            <person name="Kang I."/>
            <person name="Oh H.M."/>
            <person name="Lim S.I."/>
            <person name="Ferriera S."/>
            <person name="Giovannoni S.J."/>
            <person name="Cho J.C."/>
        </authorList>
    </citation>
    <scope>NUCLEOTIDE SEQUENCE [LARGE SCALE GENOMIC DNA]</scope>
    <source>
        <strain evidence="1 2">HTCC2506</strain>
    </source>
</reference>
<dbReference type="HOGENOM" id="CLU_3007715_0_0_5"/>
<dbReference type="EMBL" id="AATP01000010">
    <property type="protein sequence ID" value="EAU40003.1"/>
    <property type="molecule type" value="Genomic_DNA"/>
</dbReference>
<evidence type="ECO:0000313" key="1">
    <source>
        <dbReference type="EMBL" id="EAU40003.1"/>
    </source>
</evidence>
<proteinExistence type="predicted"/>
<sequence length="56" mass="6347">MNRVDIGSLTPHLGGEAFRYDPLPAQLVEKRNRLAFVNFDGDATRTLTFEEARALR</sequence>
<keyword evidence="2" id="KW-1185">Reference proteome</keyword>
<dbReference type="RefSeq" id="WP_007065576.1">
    <property type="nucleotide sequence ID" value="NZ_DS022272.1"/>
</dbReference>
<gene>
    <name evidence="1" type="ORF">FP2506_02140</name>
</gene>
<organism evidence="1 2">
    <name type="scientific">Fulvimarina pelagi HTCC2506</name>
    <dbReference type="NCBI Taxonomy" id="314231"/>
    <lineage>
        <taxon>Bacteria</taxon>
        <taxon>Pseudomonadati</taxon>
        <taxon>Pseudomonadota</taxon>
        <taxon>Alphaproteobacteria</taxon>
        <taxon>Hyphomicrobiales</taxon>
        <taxon>Aurantimonadaceae</taxon>
        <taxon>Fulvimarina</taxon>
    </lineage>
</organism>
<dbReference type="Proteomes" id="UP000004310">
    <property type="component" value="Unassembled WGS sequence"/>
</dbReference>